<dbReference type="GO" id="GO:0004592">
    <property type="term" value="F:pantoate-beta-alanine ligase activity"/>
    <property type="evidence" value="ECO:0007669"/>
    <property type="project" value="UniProtKB-EC"/>
</dbReference>
<evidence type="ECO:0000256" key="1">
    <source>
        <dbReference type="ARBA" id="ARBA00004990"/>
    </source>
</evidence>
<evidence type="ECO:0000256" key="2">
    <source>
        <dbReference type="ARBA" id="ARBA00009256"/>
    </source>
</evidence>
<dbReference type="InterPro" id="IPR003721">
    <property type="entry name" value="Pantoate_ligase"/>
</dbReference>
<name>X1CKW7_9ZZZZ</name>
<dbReference type="UniPathway" id="UPA00028">
    <property type="reaction ID" value="UER00005"/>
</dbReference>
<keyword evidence="5" id="KW-0566">Pantothenate biosynthesis</keyword>
<evidence type="ECO:0000313" key="9">
    <source>
        <dbReference type="EMBL" id="GAH09016.1"/>
    </source>
</evidence>
<protein>
    <recommendedName>
        <fullName evidence="3">pantoate--beta-alanine ligase (AMP-forming)</fullName>
        <ecNumber evidence="3">6.3.2.1</ecNumber>
    </recommendedName>
</protein>
<dbReference type="PANTHER" id="PTHR21299:SF1">
    <property type="entry name" value="PANTOATE--BETA-ALANINE LIGASE"/>
    <property type="match status" value="1"/>
</dbReference>
<dbReference type="EC" id="6.3.2.1" evidence="3"/>
<gene>
    <name evidence="9" type="ORF">S01H4_57667</name>
</gene>
<evidence type="ECO:0000256" key="3">
    <source>
        <dbReference type="ARBA" id="ARBA00012219"/>
    </source>
</evidence>
<dbReference type="Gene3D" id="3.40.50.620">
    <property type="entry name" value="HUPs"/>
    <property type="match status" value="1"/>
</dbReference>
<organism evidence="9">
    <name type="scientific">marine sediment metagenome</name>
    <dbReference type="NCBI Taxonomy" id="412755"/>
    <lineage>
        <taxon>unclassified sequences</taxon>
        <taxon>metagenomes</taxon>
        <taxon>ecological metagenomes</taxon>
    </lineage>
</organism>
<dbReference type="InterPro" id="IPR014729">
    <property type="entry name" value="Rossmann-like_a/b/a_fold"/>
</dbReference>
<dbReference type="Gene3D" id="3.30.1300.10">
    <property type="entry name" value="Pantoate-beta-alanine ligase, C-terminal domain"/>
    <property type="match status" value="1"/>
</dbReference>
<keyword evidence="6" id="KW-0547">Nucleotide-binding</keyword>
<keyword evidence="4" id="KW-0436">Ligase</keyword>
<evidence type="ECO:0000256" key="7">
    <source>
        <dbReference type="ARBA" id="ARBA00022840"/>
    </source>
</evidence>
<dbReference type="Pfam" id="PF02569">
    <property type="entry name" value="Pantoate_ligase"/>
    <property type="match status" value="1"/>
</dbReference>
<keyword evidence="7" id="KW-0067">ATP-binding</keyword>
<evidence type="ECO:0000256" key="5">
    <source>
        <dbReference type="ARBA" id="ARBA00022655"/>
    </source>
</evidence>
<dbReference type="SUPFAM" id="SSF52374">
    <property type="entry name" value="Nucleotidylyl transferase"/>
    <property type="match status" value="1"/>
</dbReference>
<reference evidence="9" key="1">
    <citation type="journal article" date="2014" name="Front. Microbiol.">
        <title>High frequency of phylogenetically diverse reductive dehalogenase-homologous genes in deep subseafloor sedimentary metagenomes.</title>
        <authorList>
            <person name="Kawai M."/>
            <person name="Futagami T."/>
            <person name="Toyoda A."/>
            <person name="Takaki Y."/>
            <person name="Nishi S."/>
            <person name="Hori S."/>
            <person name="Arai W."/>
            <person name="Tsubouchi T."/>
            <person name="Morono Y."/>
            <person name="Uchiyama I."/>
            <person name="Ito T."/>
            <person name="Fujiyama A."/>
            <person name="Inagaki F."/>
            <person name="Takami H."/>
        </authorList>
    </citation>
    <scope>NUCLEOTIDE SEQUENCE</scope>
    <source>
        <strain evidence="9">Expedition CK06-06</strain>
    </source>
</reference>
<dbReference type="GO" id="GO:0015940">
    <property type="term" value="P:pantothenate biosynthetic process"/>
    <property type="evidence" value="ECO:0007669"/>
    <property type="project" value="UniProtKB-UniPathway"/>
</dbReference>
<dbReference type="InterPro" id="IPR042176">
    <property type="entry name" value="Pantoate_ligase_C"/>
</dbReference>
<dbReference type="GO" id="GO:0005829">
    <property type="term" value="C:cytosol"/>
    <property type="evidence" value="ECO:0007669"/>
    <property type="project" value="TreeGrafter"/>
</dbReference>
<comment type="pathway">
    <text evidence="1">Cofactor biosynthesis; (R)-pantothenate biosynthesis; (R)-pantothenate from (R)-pantoate and beta-alanine: step 1/1.</text>
</comment>
<proteinExistence type="inferred from homology"/>
<dbReference type="GO" id="GO:0005524">
    <property type="term" value="F:ATP binding"/>
    <property type="evidence" value="ECO:0007669"/>
    <property type="project" value="UniProtKB-KW"/>
</dbReference>
<feature type="non-terminal residue" evidence="9">
    <location>
        <position position="1"/>
    </location>
</feature>
<comment type="catalytic activity">
    <reaction evidence="8">
        <text>(R)-pantoate + beta-alanine + ATP = (R)-pantothenate + AMP + diphosphate + H(+)</text>
        <dbReference type="Rhea" id="RHEA:10912"/>
        <dbReference type="ChEBI" id="CHEBI:15378"/>
        <dbReference type="ChEBI" id="CHEBI:15980"/>
        <dbReference type="ChEBI" id="CHEBI:29032"/>
        <dbReference type="ChEBI" id="CHEBI:30616"/>
        <dbReference type="ChEBI" id="CHEBI:33019"/>
        <dbReference type="ChEBI" id="CHEBI:57966"/>
        <dbReference type="ChEBI" id="CHEBI:456215"/>
        <dbReference type="EC" id="6.3.2.1"/>
    </reaction>
</comment>
<comment type="similarity">
    <text evidence="2">Belongs to the pantothenate synthetase family.</text>
</comment>
<evidence type="ECO:0000256" key="6">
    <source>
        <dbReference type="ARBA" id="ARBA00022741"/>
    </source>
</evidence>
<accession>X1CKW7</accession>
<dbReference type="EMBL" id="BART01033594">
    <property type="protein sequence ID" value="GAH09016.1"/>
    <property type="molecule type" value="Genomic_DNA"/>
</dbReference>
<dbReference type="PANTHER" id="PTHR21299">
    <property type="entry name" value="CYTIDYLATE KINASE/PANTOATE-BETA-ALANINE LIGASE"/>
    <property type="match status" value="1"/>
</dbReference>
<evidence type="ECO:0000256" key="4">
    <source>
        <dbReference type="ARBA" id="ARBA00022598"/>
    </source>
</evidence>
<sequence>RPGHFRGVATVVARLFDIVQPDRAYFGQKDAQQLLVIKKMVVDLNLSVEIVAVPTVREPDGLAMSSRNTYFNPEERKAALVLYGHTINISPNKA</sequence>
<comment type="caution">
    <text evidence="9">The sequence shown here is derived from an EMBL/GenBank/DDBJ whole genome shotgun (WGS) entry which is preliminary data.</text>
</comment>
<dbReference type="AlphaFoldDB" id="X1CKW7"/>
<evidence type="ECO:0000256" key="8">
    <source>
        <dbReference type="ARBA" id="ARBA00048258"/>
    </source>
</evidence>